<keyword evidence="3" id="KW-1185">Reference proteome</keyword>
<dbReference type="Proteomes" id="UP000182841">
    <property type="component" value="Unassembled WGS sequence"/>
</dbReference>
<organism evidence="2 3">
    <name type="scientific">Streptomyces qinglanensis</name>
    <dbReference type="NCBI Taxonomy" id="943816"/>
    <lineage>
        <taxon>Bacteria</taxon>
        <taxon>Bacillati</taxon>
        <taxon>Actinomycetota</taxon>
        <taxon>Actinomycetes</taxon>
        <taxon>Kitasatosporales</taxon>
        <taxon>Streptomycetaceae</taxon>
        <taxon>Streptomyces</taxon>
    </lineage>
</organism>
<keyword evidence="1" id="KW-1133">Transmembrane helix</keyword>
<keyword evidence="1" id="KW-0812">Transmembrane</keyword>
<keyword evidence="1" id="KW-0472">Membrane</keyword>
<evidence type="ECO:0000313" key="3">
    <source>
        <dbReference type="Proteomes" id="UP000182841"/>
    </source>
</evidence>
<evidence type="ECO:0000256" key="1">
    <source>
        <dbReference type="SAM" id="Phobius"/>
    </source>
</evidence>
<feature type="transmembrane region" description="Helical" evidence="1">
    <location>
        <begin position="12"/>
        <end position="33"/>
    </location>
</feature>
<dbReference type="AlphaFoldDB" id="A0A1H9NNA0"/>
<protein>
    <submittedName>
        <fullName evidence="2">Uncharacterized protein</fullName>
    </submittedName>
</protein>
<name>A0A1H9NNA0_9ACTN</name>
<proteinExistence type="predicted"/>
<evidence type="ECO:0000313" key="2">
    <source>
        <dbReference type="EMBL" id="SER37416.1"/>
    </source>
</evidence>
<gene>
    <name evidence="2" type="ORF">SAMN05421870_101530</name>
</gene>
<reference evidence="3" key="1">
    <citation type="submission" date="2016-10" db="EMBL/GenBank/DDBJ databases">
        <authorList>
            <person name="Varghese N."/>
            <person name="Submissions S."/>
        </authorList>
    </citation>
    <scope>NUCLEOTIDE SEQUENCE [LARGE SCALE GENOMIC DNA]</scope>
    <source>
        <strain evidence="3">CGMCC 4.6825</strain>
    </source>
</reference>
<dbReference type="EMBL" id="FOGO01000001">
    <property type="protein sequence ID" value="SER37416.1"/>
    <property type="molecule type" value="Genomic_DNA"/>
</dbReference>
<sequence>MGRDSGRRAPVWLTSLAVLLALAVVALSVTLVVSQRSGLKSFSATDGVNCSAVTGEDDGDLLDRLVPRAESFSVESWARVTGVTPVFRCKVSANGGGGMSVTVQGTGSREDWQKRVTEVWGQGSDLQPRTVDAYGKGFGGAKSVTLYAACKQQGKKLPKSPYMRPEGLDVRVVTTAEGDHEKELLTLAKRAAGHASASVGCAKGSG</sequence>
<accession>A0A1H9NNA0</accession>